<gene>
    <name evidence="1" type="ORF">L2X98_28010</name>
</gene>
<evidence type="ECO:0000313" key="1">
    <source>
        <dbReference type="EMBL" id="UUT34443.1"/>
    </source>
</evidence>
<name>A0ABY5NH09_9MICO</name>
<dbReference type="RefSeq" id="WP_259610966.1">
    <property type="nucleotide sequence ID" value="NZ_CP091139.2"/>
</dbReference>
<protein>
    <submittedName>
        <fullName evidence="1">Uncharacterized protein</fullName>
    </submittedName>
</protein>
<reference evidence="1" key="1">
    <citation type="submission" date="2022-01" db="EMBL/GenBank/DDBJ databases">
        <title>Microbacterium eymi and Microbacterium rhizovicinus sp. nov., isolated from the rhizospheric soil of Elymus tsukushiensis, a plant native to the Dokdo Islands, Republic of Korea.</title>
        <authorList>
            <person name="Hwang Y.J."/>
        </authorList>
    </citation>
    <scope>NUCLEOTIDE SEQUENCE</scope>
    <source>
        <strain evidence="1">KUDC0405</strain>
    </source>
</reference>
<proteinExistence type="predicted"/>
<dbReference type="Proteomes" id="UP001054811">
    <property type="component" value="Chromosome"/>
</dbReference>
<dbReference type="EMBL" id="CP091139">
    <property type="protein sequence ID" value="UUT34443.1"/>
    <property type="molecule type" value="Genomic_DNA"/>
</dbReference>
<organism evidence="1 2">
    <name type="scientific">Microbacterium elymi</name>
    <dbReference type="NCBI Taxonomy" id="2909587"/>
    <lineage>
        <taxon>Bacteria</taxon>
        <taxon>Bacillati</taxon>
        <taxon>Actinomycetota</taxon>
        <taxon>Actinomycetes</taxon>
        <taxon>Micrococcales</taxon>
        <taxon>Microbacteriaceae</taxon>
        <taxon>Microbacterium</taxon>
    </lineage>
</organism>
<keyword evidence="2" id="KW-1185">Reference proteome</keyword>
<sequence>MPRTEPLPAPAEIAAARAPAADAASSDDREWVAPTRFIPADGVPLPSWTGW</sequence>
<accession>A0ABY5NH09</accession>
<evidence type="ECO:0000313" key="2">
    <source>
        <dbReference type="Proteomes" id="UP001054811"/>
    </source>
</evidence>